<dbReference type="Proteomes" id="UP000019155">
    <property type="component" value="Unassembled WGS sequence"/>
</dbReference>
<accession>W4N9U8</accession>
<dbReference type="InterPro" id="IPR032834">
    <property type="entry name" value="NatK-like_C"/>
</dbReference>
<sequence length="117" mass="12902">MFDAGCLDDVSDYDIYSLFGNALDNAIEACEKLADEERRVIKLTGVMRGRLASINIVNYFDELDRNGQGEIITTKSDKTSHGYGLKSIRMIVARLGGDMSVTTENGIFDVSIMLPKS</sequence>
<dbReference type="PATRIC" id="fig|1435051.3.peg.560"/>
<dbReference type="SUPFAM" id="SSF55874">
    <property type="entry name" value="ATPase domain of HSP90 chaperone/DNA topoisomerase II/histidine kinase"/>
    <property type="match status" value="1"/>
</dbReference>
<proteinExistence type="predicted"/>
<dbReference type="AlphaFoldDB" id="W4N9U8"/>
<evidence type="ECO:0000313" key="2">
    <source>
        <dbReference type="EMBL" id="ETY71827.1"/>
    </source>
</evidence>
<evidence type="ECO:0000313" key="3">
    <source>
        <dbReference type="Proteomes" id="UP000019155"/>
    </source>
</evidence>
<dbReference type="GO" id="GO:0016301">
    <property type="term" value="F:kinase activity"/>
    <property type="evidence" value="ECO:0007669"/>
    <property type="project" value="UniProtKB-KW"/>
</dbReference>
<dbReference type="Gene3D" id="3.30.565.10">
    <property type="entry name" value="Histidine kinase-like ATPase, C-terminal domain"/>
    <property type="match status" value="1"/>
</dbReference>
<dbReference type="CDD" id="cd16935">
    <property type="entry name" value="HATPase_AgrC-ComD-like"/>
    <property type="match status" value="1"/>
</dbReference>
<dbReference type="RefSeq" id="WP_034874671.1">
    <property type="nucleotide sequence ID" value="NZ_AZMV01000002.1"/>
</dbReference>
<keyword evidence="2" id="KW-0808">Transferase</keyword>
<protein>
    <submittedName>
        <fullName evidence="2">Histidine kinase</fullName>
    </submittedName>
</protein>
<dbReference type="EMBL" id="AZMV01000002">
    <property type="protein sequence ID" value="ETY71827.1"/>
    <property type="molecule type" value="Genomic_DNA"/>
</dbReference>
<dbReference type="OrthoDB" id="9773869at2"/>
<dbReference type="InterPro" id="IPR036890">
    <property type="entry name" value="HATPase_C_sf"/>
</dbReference>
<dbReference type="Pfam" id="PF14501">
    <property type="entry name" value="HATPase_c_5"/>
    <property type="match status" value="1"/>
</dbReference>
<keyword evidence="2" id="KW-0418">Kinase</keyword>
<comment type="caution">
    <text evidence="2">The sequence shown here is derived from an EMBL/GenBank/DDBJ whole genome shotgun (WGS) entry which is preliminary data.</text>
</comment>
<reference evidence="2 3" key="1">
    <citation type="journal article" date="2014" name="Genome Announc.">
        <title>The Genome Sequence of Bifidobacterium moukalabense DSM 27321 Highlights the Close Phylogenetic Relatedness with the Bifidobacterium dentium Taxon.</title>
        <authorList>
            <person name="Lugli G.A."/>
            <person name="Duranti S."/>
            <person name="Milani C."/>
            <person name="Turroni F."/>
            <person name="Viappiani A."/>
            <person name="Mangifesta M."/>
            <person name="van Sinderen D."/>
            <person name="Ventura M."/>
        </authorList>
    </citation>
    <scope>NUCLEOTIDE SEQUENCE [LARGE SCALE GENOMIC DNA]</scope>
    <source>
        <strain evidence="2 3">DSM 27321</strain>
    </source>
</reference>
<dbReference type="eggNOG" id="COG3290">
    <property type="taxonomic scope" value="Bacteria"/>
</dbReference>
<feature type="domain" description="Sensor histidine kinase NatK-like C-terminal" evidence="1">
    <location>
        <begin position="13"/>
        <end position="115"/>
    </location>
</feature>
<organism evidence="2 3">
    <name type="scientific">Bifidobacterium moukalabense DSM 27321</name>
    <dbReference type="NCBI Taxonomy" id="1435051"/>
    <lineage>
        <taxon>Bacteria</taxon>
        <taxon>Bacillati</taxon>
        <taxon>Actinomycetota</taxon>
        <taxon>Actinomycetes</taxon>
        <taxon>Bifidobacteriales</taxon>
        <taxon>Bifidobacteriaceae</taxon>
        <taxon>Bifidobacterium</taxon>
    </lineage>
</organism>
<keyword evidence="3" id="KW-1185">Reference proteome</keyword>
<name>W4N9U8_9BIFI</name>
<evidence type="ECO:0000259" key="1">
    <source>
        <dbReference type="Pfam" id="PF14501"/>
    </source>
</evidence>
<gene>
    <name evidence="2" type="ORF">BMOU_0565</name>
</gene>
<dbReference type="STRING" id="1435051.BMOU_0565"/>